<dbReference type="PATRIC" id="fig|1200352.3.peg.181"/>
<dbReference type="eggNOG" id="ENOG5031S1G">
    <property type="taxonomic scope" value="Bacteria"/>
</dbReference>
<dbReference type="STRING" id="1200352.A606_00915"/>
<dbReference type="KEGG" id="cter:A606_00915"/>
<evidence type="ECO:0000313" key="1">
    <source>
        <dbReference type="EMBL" id="AGP29838.1"/>
    </source>
</evidence>
<dbReference type="AlphaFoldDB" id="S4XGQ6"/>
<dbReference type="EMBL" id="CP003696">
    <property type="protein sequence ID" value="AGP29838.1"/>
    <property type="molecule type" value="Genomic_DNA"/>
</dbReference>
<dbReference type="HOGENOM" id="CLU_167428_0_0_11"/>
<evidence type="ECO:0000313" key="2">
    <source>
        <dbReference type="Proteomes" id="UP000014809"/>
    </source>
</evidence>
<organism evidence="1 2">
    <name type="scientific">Corynebacterium terpenotabidum Y-11</name>
    <dbReference type="NCBI Taxonomy" id="1200352"/>
    <lineage>
        <taxon>Bacteria</taxon>
        <taxon>Bacillati</taxon>
        <taxon>Actinomycetota</taxon>
        <taxon>Actinomycetes</taxon>
        <taxon>Mycobacteriales</taxon>
        <taxon>Corynebacteriaceae</taxon>
        <taxon>Corynebacterium</taxon>
    </lineage>
</organism>
<dbReference type="Proteomes" id="UP000014809">
    <property type="component" value="Chromosome"/>
</dbReference>
<keyword evidence="2" id="KW-1185">Reference proteome</keyword>
<name>S4XGQ6_9CORY</name>
<sequence>MAPAASAETVYISDTDGRWLCDIHEDYVVGPLRGGPSVGNCRTHVGEFWPGSDGISDSYSLGQYFLLDGTSFTASIDKVW</sequence>
<protein>
    <submittedName>
        <fullName evidence="1">Uncharacterized protein</fullName>
    </submittedName>
</protein>
<accession>S4XGQ6</accession>
<gene>
    <name evidence="1" type="ORF">A606_00915</name>
</gene>
<proteinExistence type="predicted"/>
<reference evidence="1 2" key="1">
    <citation type="submission" date="2012-06" db="EMBL/GenBank/DDBJ databases">
        <title>Complete genome sequence of Corynebacterium terpenotabidum Y-11 (=DSM 44721).</title>
        <authorList>
            <person name="Ruckert C."/>
            <person name="Albersmeier A."/>
            <person name="Al-Dilaimi A."/>
            <person name="Szczepanowski R."/>
            <person name="Kalinowski J."/>
        </authorList>
    </citation>
    <scope>NUCLEOTIDE SEQUENCE [LARGE SCALE GENOMIC DNA]</scope>
    <source>
        <strain evidence="1 2">Y-11</strain>
    </source>
</reference>